<keyword evidence="3" id="KW-0843">Virulence</keyword>
<keyword evidence="8" id="KW-1185">Reference proteome</keyword>
<name>A0A5N7AZ23_9EURO</name>
<reference evidence="7 8" key="1">
    <citation type="submission" date="2019-04" db="EMBL/GenBank/DDBJ databases">
        <title>Friends and foes A comparative genomics studyof 23 Aspergillus species from section Flavi.</title>
        <authorList>
            <consortium name="DOE Joint Genome Institute"/>
            <person name="Kjaerbolling I."/>
            <person name="Vesth T."/>
            <person name="Frisvad J.C."/>
            <person name="Nybo J.L."/>
            <person name="Theobald S."/>
            <person name="Kildgaard S."/>
            <person name="Isbrandt T."/>
            <person name="Kuo A."/>
            <person name="Sato A."/>
            <person name="Lyhne E.K."/>
            <person name="Kogle M.E."/>
            <person name="Wiebenga A."/>
            <person name="Kun R.S."/>
            <person name="Lubbers R.J."/>
            <person name="Makela M.R."/>
            <person name="Barry K."/>
            <person name="Chovatia M."/>
            <person name="Clum A."/>
            <person name="Daum C."/>
            <person name="Haridas S."/>
            <person name="He G."/>
            <person name="LaButti K."/>
            <person name="Lipzen A."/>
            <person name="Mondo S."/>
            <person name="Riley R."/>
            <person name="Salamov A."/>
            <person name="Simmons B.A."/>
            <person name="Magnuson J.K."/>
            <person name="Henrissat B."/>
            <person name="Mortensen U.H."/>
            <person name="Larsen T.O."/>
            <person name="Devries R.P."/>
            <person name="Grigoriev I.V."/>
            <person name="Machida M."/>
            <person name="Baker S.E."/>
            <person name="Andersen M.R."/>
        </authorList>
    </citation>
    <scope>NUCLEOTIDE SEQUENCE [LARGE SCALE GENOMIC DNA]</scope>
    <source>
        <strain evidence="7 8">IBT 29228</strain>
    </source>
</reference>
<feature type="domain" description="LysM" evidence="6">
    <location>
        <begin position="257"/>
        <end position="303"/>
    </location>
</feature>
<protein>
    <recommendedName>
        <fullName evidence="6">LysM domain-containing protein</fullName>
    </recommendedName>
</protein>
<dbReference type="AlphaFoldDB" id="A0A5N7AZ23"/>
<organism evidence="7 8">
    <name type="scientific">Aspergillus bertholletiae</name>
    <dbReference type="NCBI Taxonomy" id="1226010"/>
    <lineage>
        <taxon>Eukaryota</taxon>
        <taxon>Fungi</taxon>
        <taxon>Dikarya</taxon>
        <taxon>Ascomycota</taxon>
        <taxon>Pezizomycotina</taxon>
        <taxon>Eurotiomycetes</taxon>
        <taxon>Eurotiomycetidae</taxon>
        <taxon>Eurotiales</taxon>
        <taxon>Aspergillaceae</taxon>
        <taxon>Aspergillus</taxon>
        <taxon>Aspergillus subgen. Circumdati</taxon>
    </lineage>
</organism>
<dbReference type="SUPFAM" id="SSF54106">
    <property type="entry name" value="LysM domain"/>
    <property type="match status" value="3"/>
</dbReference>
<evidence type="ECO:0000256" key="3">
    <source>
        <dbReference type="ARBA" id="ARBA00023026"/>
    </source>
</evidence>
<evidence type="ECO:0000313" key="7">
    <source>
        <dbReference type="EMBL" id="KAE8375112.1"/>
    </source>
</evidence>
<evidence type="ECO:0000256" key="2">
    <source>
        <dbReference type="ARBA" id="ARBA00022729"/>
    </source>
</evidence>
<dbReference type="CDD" id="cd00118">
    <property type="entry name" value="LysM"/>
    <property type="match status" value="3"/>
</dbReference>
<dbReference type="PANTHER" id="PTHR34997:SF2">
    <property type="entry name" value="LYSM DOMAIN-CONTAINING PROTEIN-RELATED"/>
    <property type="match status" value="1"/>
</dbReference>
<evidence type="ECO:0000256" key="5">
    <source>
        <dbReference type="SAM" id="SignalP"/>
    </source>
</evidence>
<dbReference type="InterPro" id="IPR052210">
    <property type="entry name" value="LysM1-like"/>
</dbReference>
<evidence type="ECO:0000313" key="8">
    <source>
        <dbReference type="Proteomes" id="UP000326198"/>
    </source>
</evidence>
<dbReference type="GO" id="GO:0008061">
    <property type="term" value="F:chitin binding"/>
    <property type="evidence" value="ECO:0007669"/>
    <property type="project" value="UniProtKB-KW"/>
</dbReference>
<dbReference type="Gene3D" id="3.10.350.10">
    <property type="entry name" value="LysM domain"/>
    <property type="match status" value="5"/>
</dbReference>
<sequence>MAPFQLALSLLLVVITALTNAVSTTWEIHPSHPTMSGTAPNCNKWYTTKKGDSCYSVQRAYGISAANFLRWNPSVSKDCRRSFWPDISYCVGVGPAVPTAPTSTRSSTTTTIRATYTFNHTTTTWTTPPRPPRETAWPPTKTQGAQPTSCTRWHEVLVGDTCDTIANRYSSWITKEELLEWNPALRQDCDYPFVGYFVCVMIRPPSYTFSYPTGSTTVVIPAPTPYTPPPPVCPNPTMTTEPLPSRTQPGMPTKCQLYYKATPGDSCAKILSQYNIPTGLLHEWNPALGPQCRGLLAGYSYCLLPDGFVPMPPTVTKAPAPTQTGIASNCKAWYRRNQSETCAEIVLSFGTFSEADFKAWSPAVGKKCTELVNGNWYCVAVPDTPSTRTASVPAFPTSVPRQSNVIKNCTAWWHISEDEDCYDVARLNNLSVEDFLAWNPDVRSGQFDCKILPLDYEICVGVRPELPVSGCRPLAGLPTPDSASSDSSSSSDMTLYPTSEIGLLDTTTDTTSTIATTAIATTTALMTQCEDASCTTETITTEKITTITTELTATSSFPPLTSTVYEQQQ</sequence>
<evidence type="ECO:0000256" key="1">
    <source>
        <dbReference type="ARBA" id="ARBA00022669"/>
    </source>
</evidence>
<accession>A0A5N7AZ23</accession>
<evidence type="ECO:0000256" key="4">
    <source>
        <dbReference type="SAM" id="MobiDB-lite"/>
    </source>
</evidence>
<keyword evidence="2 5" id="KW-0732">Signal</keyword>
<feature type="domain" description="LysM" evidence="6">
    <location>
        <begin position="44"/>
        <end position="91"/>
    </location>
</feature>
<dbReference type="SMART" id="SM00257">
    <property type="entry name" value="LysM"/>
    <property type="match status" value="4"/>
</dbReference>
<feature type="chain" id="PRO_5024915969" description="LysM domain-containing protein" evidence="5">
    <location>
        <begin position="22"/>
        <end position="569"/>
    </location>
</feature>
<dbReference type="Pfam" id="PF01476">
    <property type="entry name" value="LysM"/>
    <property type="match status" value="3"/>
</dbReference>
<dbReference type="InterPro" id="IPR018392">
    <property type="entry name" value="LysM"/>
</dbReference>
<gene>
    <name evidence="7" type="ORF">BDV26DRAFT_295302</name>
</gene>
<dbReference type="InterPro" id="IPR036779">
    <property type="entry name" value="LysM_dom_sf"/>
</dbReference>
<evidence type="ECO:0000259" key="6">
    <source>
        <dbReference type="PROSITE" id="PS51782"/>
    </source>
</evidence>
<dbReference type="OrthoDB" id="5985073at2759"/>
<dbReference type="Proteomes" id="UP000326198">
    <property type="component" value="Unassembled WGS sequence"/>
</dbReference>
<proteinExistence type="predicted"/>
<keyword evidence="1" id="KW-0147">Chitin-binding</keyword>
<feature type="domain" description="LysM" evidence="6">
    <location>
        <begin position="152"/>
        <end position="200"/>
    </location>
</feature>
<dbReference type="PROSITE" id="PS51782">
    <property type="entry name" value="LYSM"/>
    <property type="match status" value="3"/>
</dbReference>
<dbReference type="PANTHER" id="PTHR34997">
    <property type="entry name" value="AM15"/>
    <property type="match status" value="1"/>
</dbReference>
<feature type="region of interest" description="Disordered" evidence="4">
    <location>
        <begin position="123"/>
        <end position="148"/>
    </location>
</feature>
<dbReference type="EMBL" id="ML736267">
    <property type="protein sequence ID" value="KAE8375112.1"/>
    <property type="molecule type" value="Genomic_DNA"/>
</dbReference>
<feature type="signal peptide" evidence="5">
    <location>
        <begin position="1"/>
        <end position="21"/>
    </location>
</feature>